<dbReference type="Gene3D" id="3.30.70.360">
    <property type="match status" value="1"/>
</dbReference>
<dbReference type="EMBL" id="DQHO01000013">
    <property type="protein sequence ID" value="HCS93417.1"/>
    <property type="molecule type" value="Genomic_DNA"/>
</dbReference>
<dbReference type="Proteomes" id="UP000262195">
    <property type="component" value="Unassembled WGS sequence"/>
</dbReference>
<dbReference type="AlphaFoldDB" id="A0A3D4S3N8"/>
<dbReference type="Gene3D" id="3.40.630.10">
    <property type="entry name" value="Zn peptidases"/>
    <property type="match status" value="1"/>
</dbReference>
<dbReference type="GO" id="GO:0005737">
    <property type="term" value="C:cytoplasm"/>
    <property type="evidence" value="ECO:0007669"/>
    <property type="project" value="TreeGrafter"/>
</dbReference>
<dbReference type="GO" id="GO:0016805">
    <property type="term" value="F:dipeptidase activity"/>
    <property type="evidence" value="ECO:0007669"/>
    <property type="project" value="TreeGrafter"/>
</dbReference>
<name>A0A3D4S3N8_9ENTE</name>
<organism evidence="1 2">
    <name type="scientific">Bavariicoccus seileri</name>
    <dbReference type="NCBI Taxonomy" id="549685"/>
    <lineage>
        <taxon>Bacteria</taxon>
        <taxon>Bacillati</taxon>
        <taxon>Bacillota</taxon>
        <taxon>Bacilli</taxon>
        <taxon>Lactobacillales</taxon>
        <taxon>Enterococcaceae</taxon>
        <taxon>Bavariicoccus</taxon>
    </lineage>
</organism>
<gene>
    <name evidence="1" type="ORF">DIW15_01750</name>
</gene>
<dbReference type="SUPFAM" id="SSF53187">
    <property type="entry name" value="Zn-dependent exopeptidases"/>
    <property type="match status" value="1"/>
</dbReference>
<proteinExistence type="predicted"/>
<dbReference type="GO" id="GO:0071713">
    <property type="term" value="F:para-aminobenzoyl-glutamate hydrolase activity"/>
    <property type="evidence" value="ECO:0007669"/>
    <property type="project" value="TreeGrafter"/>
</dbReference>
<dbReference type="PANTHER" id="PTHR30575">
    <property type="entry name" value="PEPTIDASE M20"/>
    <property type="match status" value="1"/>
</dbReference>
<dbReference type="STRING" id="1121105.GCA_000421665_00021"/>
<accession>A0A3D4S3N8</accession>
<sequence length="180" mass="19682">MIRLKNINVMFQQGKSTIHAVKDVDLTIDKETLDQVYDKVENIVKGAALATGATYEFGLFQNAVDNTVTTPSFDKVFFKELEKTDVPAKDIDFSEPKSVGSSDVGNISQVVPTIQPTLSISDDYIAGHSVEFREAAKSDKGFAAIGITAALLAKTALDVISDPELLHKIKAEHKERVEKQ</sequence>
<dbReference type="InterPro" id="IPR052030">
    <property type="entry name" value="Peptidase_M20/M20A_hydrolases"/>
</dbReference>
<reference evidence="1 2" key="1">
    <citation type="journal article" date="2018" name="Nat. Biotechnol.">
        <title>A standardized bacterial taxonomy based on genome phylogeny substantially revises the tree of life.</title>
        <authorList>
            <person name="Parks D.H."/>
            <person name="Chuvochina M."/>
            <person name="Waite D.W."/>
            <person name="Rinke C."/>
            <person name="Skarshewski A."/>
            <person name="Chaumeil P.A."/>
            <person name="Hugenholtz P."/>
        </authorList>
    </citation>
    <scope>NUCLEOTIDE SEQUENCE [LARGE SCALE GENOMIC DNA]</scope>
    <source>
        <strain evidence="1">UBA11306</strain>
    </source>
</reference>
<evidence type="ECO:0008006" key="3">
    <source>
        <dbReference type="Google" id="ProtNLM"/>
    </source>
</evidence>
<dbReference type="GO" id="GO:0046657">
    <property type="term" value="P:folic acid catabolic process"/>
    <property type="evidence" value="ECO:0007669"/>
    <property type="project" value="TreeGrafter"/>
</dbReference>
<evidence type="ECO:0000313" key="2">
    <source>
        <dbReference type="Proteomes" id="UP000262195"/>
    </source>
</evidence>
<evidence type="ECO:0000313" key="1">
    <source>
        <dbReference type="EMBL" id="HCS93417.1"/>
    </source>
</evidence>
<dbReference type="PANTHER" id="PTHR30575:SF0">
    <property type="entry name" value="XAA-ARG DIPEPTIDASE"/>
    <property type="match status" value="1"/>
</dbReference>
<comment type="caution">
    <text evidence="1">The sequence shown here is derived from an EMBL/GenBank/DDBJ whole genome shotgun (WGS) entry which is preliminary data.</text>
</comment>
<protein>
    <recommendedName>
        <fullName evidence="3">Amidohydrolase</fullName>
    </recommendedName>
</protein>